<keyword evidence="2" id="KW-1185">Reference proteome</keyword>
<sequence length="131" mass="14747">MVAFDDGEWVTITPEGYYTASLNGAKYINVRIGNQVYSIDQYEALCHRPKIVELALKLGNSQKAIAQATKAAPTNTCIIQPPKVWFVTPKNGYETHRASVQVQVKTENVASDRGKSFRYRENFCLGSRQKF</sequence>
<protein>
    <submittedName>
        <fullName evidence="1">Uncharacterized protein</fullName>
    </submittedName>
</protein>
<comment type="caution">
    <text evidence="1">The sequence shown here is derived from an EMBL/GenBank/DDBJ whole genome shotgun (WGS) entry which is preliminary data.</text>
</comment>
<organism evidence="1 2">
    <name type="scientific">Candidatus Thiomargarita nelsonii</name>
    <dbReference type="NCBI Taxonomy" id="1003181"/>
    <lineage>
        <taxon>Bacteria</taxon>
        <taxon>Pseudomonadati</taxon>
        <taxon>Pseudomonadota</taxon>
        <taxon>Gammaproteobacteria</taxon>
        <taxon>Thiotrichales</taxon>
        <taxon>Thiotrichaceae</taxon>
        <taxon>Thiomargarita</taxon>
    </lineage>
</organism>
<gene>
    <name evidence="1" type="ORF">THIOM_003806</name>
</gene>
<proteinExistence type="predicted"/>
<reference evidence="1 2" key="1">
    <citation type="submission" date="2016-05" db="EMBL/GenBank/DDBJ databases">
        <title>Single-cell genome of chain-forming Candidatus Thiomargarita nelsonii and comparison to other large sulfur-oxidizing bacteria.</title>
        <authorList>
            <person name="Winkel M."/>
            <person name="Salman V."/>
            <person name="Woyke T."/>
            <person name="Schulz-Vogt H."/>
            <person name="Richter M."/>
            <person name="Flood B."/>
            <person name="Bailey J."/>
            <person name="Amann R."/>
            <person name="Mussmann M."/>
        </authorList>
    </citation>
    <scope>NUCLEOTIDE SEQUENCE [LARGE SCALE GENOMIC DNA]</scope>
    <source>
        <strain evidence="1 2">THI036</strain>
    </source>
</reference>
<feature type="non-terminal residue" evidence="1">
    <location>
        <position position="131"/>
    </location>
</feature>
<accession>A0A176RXR3</accession>
<evidence type="ECO:0000313" key="2">
    <source>
        <dbReference type="Proteomes" id="UP000076962"/>
    </source>
</evidence>
<dbReference type="AlphaFoldDB" id="A0A176RXR3"/>
<name>A0A176RXR3_9GAMM</name>
<evidence type="ECO:0000313" key="1">
    <source>
        <dbReference type="EMBL" id="OAD20488.1"/>
    </source>
</evidence>
<dbReference type="EMBL" id="LUTY01002335">
    <property type="protein sequence ID" value="OAD20488.1"/>
    <property type="molecule type" value="Genomic_DNA"/>
</dbReference>
<dbReference type="Proteomes" id="UP000076962">
    <property type="component" value="Unassembled WGS sequence"/>
</dbReference>